<dbReference type="Proteomes" id="UP000254866">
    <property type="component" value="Unassembled WGS sequence"/>
</dbReference>
<protein>
    <submittedName>
        <fullName evidence="1">Uncharacterized protein</fullName>
    </submittedName>
</protein>
<dbReference type="AlphaFoldDB" id="A0A370TMG0"/>
<sequence>MSARHRIPKAGGLCDAPADYIMNRAREDGVALCCEKKEHAIATIWAHAHGLILPDLHDLIRPDKVKSWYQYYRWSTQNLKAEIYDRMSGVPGSHSIFYNLTLIREKEALVAISLYLDAMGVDYEQDIEERSINPIPEKKVGKILLGLAQLVFGAQEQAQPPTYDVPLQHQALSPTNRNVPVLFSEIPTAACRAASYGLGHHSGRATSNTILSPTADHEVQCAGSGCSMRQQGIKGLGYEKIYEMPISWLWQQVLPELGFIKNIAYTNWHFSATMEEKLVDKLVSFINVKTVTWVPNDFDVWFKPYSTELYNIKTYASTASNPSLGKKERNIDNKQLDHVRKLFEKCDHKRIDAALAANQAAGVAEHQLVPVEIRENMPEFRVAWTKNLLDPRV</sequence>
<evidence type="ECO:0000313" key="1">
    <source>
        <dbReference type="EMBL" id="RDL36716.1"/>
    </source>
</evidence>
<name>A0A370TMG0_9HELO</name>
<organism evidence="1 2">
    <name type="scientific">Venustampulla echinocandica</name>
    <dbReference type="NCBI Taxonomy" id="2656787"/>
    <lineage>
        <taxon>Eukaryota</taxon>
        <taxon>Fungi</taxon>
        <taxon>Dikarya</taxon>
        <taxon>Ascomycota</taxon>
        <taxon>Pezizomycotina</taxon>
        <taxon>Leotiomycetes</taxon>
        <taxon>Helotiales</taxon>
        <taxon>Pleuroascaceae</taxon>
        <taxon>Venustampulla</taxon>
    </lineage>
</organism>
<proteinExistence type="predicted"/>
<dbReference type="RefSeq" id="XP_031869372.1">
    <property type="nucleotide sequence ID" value="XM_032014691.1"/>
</dbReference>
<gene>
    <name evidence="1" type="ORF">BP5553_06068</name>
</gene>
<dbReference type="EMBL" id="NPIC01000004">
    <property type="protein sequence ID" value="RDL36716.1"/>
    <property type="molecule type" value="Genomic_DNA"/>
</dbReference>
<accession>A0A370TMG0</accession>
<comment type="caution">
    <text evidence="1">The sequence shown here is derived from an EMBL/GenBank/DDBJ whole genome shotgun (WGS) entry which is preliminary data.</text>
</comment>
<reference evidence="1 2" key="1">
    <citation type="journal article" date="2018" name="IMA Fungus">
        <title>IMA Genome-F 9: Draft genome sequence of Annulohypoxylon stygium, Aspergillus mulundensis, Berkeleyomyces basicola (syn. Thielaviopsis basicola), Ceratocystis smalleyi, two Cercospora beticola strains, Coleophoma cylindrospora, Fusarium fracticaudum, Phialophora cf. hyalina, and Morchella septimelata.</title>
        <authorList>
            <person name="Wingfield B.D."/>
            <person name="Bills G.F."/>
            <person name="Dong Y."/>
            <person name="Huang W."/>
            <person name="Nel W.J."/>
            <person name="Swalarsk-Parry B.S."/>
            <person name="Vaghefi N."/>
            <person name="Wilken P.M."/>
            <person name="An Z."/>
            <person name="de Beer Z.W."/>
            <person name="De Vos L."/>
            <person name="Chen L."/>
            <person name="Duong T.A."/>
            <person name="Gao Y."/>
            <person name="Hammerbacher A."/>
            <person name="Kikkert J.R."/>
            <person name="Li Y."/>
            <person name="Li H."/>
            <person name="Li K."/>
            <person name="Li Q."/>
            <person name="Liu X."/>
            <person name="Ma X."/>
            <person name="Naidoo K."/>
            <person name="Pethybridge S.J."/>
            <person name="Sun J."/>
            <person name="Steenkamp E.T."/>
            <person name="van der Nest M.A."/>
            <person name="van Wyk S."/>
            <person name="Wingfield M.J."/>
            <person name="Xiong C."/>
            <person name="Yue Q."/>
            <person name="Zhang X."/>
        </authorList>
    </citation>
    <scope>NUCLEOTIDE SEQUENCE [LARGE SCALE GENOMIC DNA]</scope>
    <source>
        <strain evidence="1 2">BP 5553</strain>
    </source>
</reference>
<keyword evidence="2" id="KW-1185">Reference proteome</keyword>
<evidence type="ECO:0000313" key="2">
    <source>
        <dbReference type="Proteomes" id="UP000254866"/>
    </source>
</evidence>
<dbReference type="GeneID" id="43598917"/>